<dbReference type="SUPFAM" id="SSF53448">
    <property type="entry name" value="Nucleotide-diphospho-sugar transferases"/>
    <property type="match status" value="1"/>
</dbReference>
<evidence type="ECO:0000256" key="4">
    <source>
        <dbReference type="ARBA" id="ARBA00022676"/>
    </source>
</evidence>
<evidence type="ECO:0000256" key="2">
    <source>
        <dbReference type="ARBA" id="ARBA00022475"/>
    </source>
</evidence>
<evidence type="ECO:0000313" key="9">
    <source>
        <dbReference type="Proteomes" id="UP000269115"/>
    </source>
</evidence>
<accession>A0A9X8EG98</accession>
<gene>
    <name evidence="8" type="ORF">EDF85_3093</name>
</gene>
<dbReference type="GO" id="GO:0016757">
    <property type="term" value="F:glycosyltransferase activity"/>
    <property type="evidence" value="ECO:0007669"/>
    <property type="project" value="UniProtKB-KW"/>
</dbReference>
<dbReference type="Pfam" id="PF00535">
    <property type="entry name" value="Glycos_transf_2"/>
    <property type="match status" value="1"/>
</dbReference>
<dbReference type="AlphaFoldDB" id="A0A9X8EG98"/>
<keyword evidence="5 8" id="KW-0808">Transferase</keyword>
<dbReference type="PANTHER" id="PTHR43646">
    <property type="entry name" value="GLYCOSYLTRANSFERASE"/>
    <property type="match status" value="1"/>
</dbReference>
<dbReference type="OrthoDB" id="9777873at2"/>
<evidence type="ECO:0000256" key="6">
    <source>
        <dbReference type="ARBA" id="ARBA00023136"/>
    </source>
</evidence>
<dbReference type="EMBL" id="RJUR01000014">
    <property type="protein sequence ID" value="ROQ48791.1"/>
    <property type="molecule type" value="Genomic_DNA"/>
</dbReference>
<dbReference type="InterPro" id="IPR001173">
    <property type="entry name" value="Glyco_trans_2-like"/>
</dbReference>
<dbReference type="Gene3D" id="3.90.550.10">
    <property type="entry name" value="Spore Coat Polysaccharide Biosynthesis Protein SpsA, Chain A"/>
    <property type="match status" value="1"/>
</dbReference>
<keyword evidence="3" id="KW-0997">Cell inner membrane</keyword>
<protein>
    <submittedName>
        <fullName evidence="8">Glycosyl transferase family 2</fullName>
    </submittedName>
</protein>
<evidence type="ECO:0000313" key="8">
    <source>
        <dbReference type="EMBL" id="ROQ48791.1"/>
    </source>
</evidence>
<keyword evidence="4" id="KW-0328">Glycosyltransferase</keyword>
<comment type="caution">
    <text evidence="8">The sequence shown here is derived from an EMBL/GenBank/DDBJ whole genome shotgun (WGS) entry which is preliminary data.</text>
</comment>
<evidence type="ECO:0000256" key="3">
    <source>
        <dbReference type="ARBA" id="ARBA00022519"/>
    </source>
</evidence>
<evidence type="ECO:0000256" key="1">
    <source>
        <dbReference type="ARBA" id="ARBA00004236"/>
    </source>
</evidence>
<dbReference type="Proteomes" id="UP000269115">
    <property type="component" value="Unassembled WGS sequence"/>
</dbReference>
<dbReference type="PANTHER" id="PTHR43646:SF2">
    <property type="entry name" value="GLYCOSYLTRANSFERASE 2-LIKE DOMAIN-CONTAINING PROTEIN"/>
    <property type="match status" value="1"/>
</dbReference>
<reference evidence="8 9" key="1">
    <citation type="submission" date="2018-11" db="EMBL/GenBank/DDBJ databases">
        <title>Genomic analyses of the natural microbiome of Caenorhabditis elegans.</title>
        <authorList>
            <person name="Samuel B."/>
        </authorList>
    </citation>
    <scope>NUCLEOTIDE SEQUENCE [LARGE SCALE GENOMIC DNA]</scope>
    <source>
        <strain evidence="8 9">BIGb0473</strain>
    </source>
</reference>
<dbReference type="InterPro" id="IPR029044">
    <property type="entry name" value="Nucleotide-diphossugar_trans"/>
</dbReference>
<keyword evidence="2" id="KW-1003">Cell membrane</keyword>
<sequence length="219" mass="23611">MIGVIVPAHNEEQYLPACLRALGQAAAQAEALGERVEIVVVLDQCSDASQAIALAHGVHTLQVTARNVGYARRAGASWMLERGARWLACTDADSCVPADWLVCQLDCAADAVCGTVHVEQWQAHQDAALQARYLAHYQAREDHRHIHGANLGICARAYQRVGGFRPVPLDEDVQLISDLELSGARIVWTARNSVSTSSRGDCRARGGFGDFLTTLAATP</sequence>
<keyword evidence="6" id="KW-0472">Membrane</keyword>
<evidence type="ECO:0000256" key="5">
    <source>
        <dbReference type="ARBA" id="ARBA00022679"/>
    </source>
</evidence>
<dbReference type="GeneID" id="87481030"/>
<organism evidence="8 9">
    <name type="scientific">Pseudomonas putida</name>
    <name type="common">Arthrobacter siderocapsulatus</name>
    <dbReference type="NCBI Taxonomy" id="303"/>
    <lineage>
        <taxon>Bacteria</taxon>
        <taxon>Pseudomonadati</taxon>
        <taxon>Pseudomonadota</taxon>
        <taxon>Gammaproteobacteria</taxon>
        <taxon>Pseudomonadales</taxon>
        <taxon>Pseudomonadaceae</taxon>
        <taxon>Pseudomonas</taxon>
    </lineage>
</organism>
<proteinExistence type="predicted"/>
<evidence type="ECO:0000259" key="7">
    <source>
        <dbReference type="Pfam" id="PF00535"/>
    </source>
</evidence>
<feature type="domain" description="Glycosyltransferase 2-like" evidence="7">
    <location>
        <begin position="4"/>
        <end position="130"/>
    </location>
</feature>
<dbReference type="GO" id="GO:0005886">
    <property type="term" value="C:plasma membrane"/>
    <property type="evidence" value="ECO:0007669"/>
    <property type="project" value="UniProtKB-SubCell"/>
</dbReference>
<comment type="subcellular location">
    <subcellularLocation>
        <location evidence="1">Cell membrane</location>
    </subcellularLocation>
</comment>
<name>A0A9X8EG98_PSEPU</name>
<dbReference type="RefSeq" id="WP_043860031.1">
    <property type="nucleotide sequence ID" value="NZ_LKGZ01000001.1"/>
</dbReference>